<dbReference type="Gene3D" id="3.40.30.10">
    <property type="entry name" value="Glutaredoxin"/>
    <property type="match status" value="1"/>
</dbReference>
<dbReference type="InterPro" id="IPR012336">
    <property type="entry name" value="Thioredoxin-like_fold"/>
</dbReference>
<comment type="similarity">
    <text evidence="1">Belongs to the thioredoxin family. DsbA subfamily.</text>
</comment>
<evidence type="ECO:0000313" key="8">
    <source>
        <dbReference type="EMBL" id="RJX71336.1"/>
    </source>
</evidence>
<dbReference type="GO" id="GO:0016853">
    <property type="term" value="F:isomerase activity"/>
    <property type="evidence" value="ECO:0007669"/>
    <property type="project" value="UniProtKB-KW"/>
</dbReference>
<reference evidence="8 9" key="1">
    <citation type="submission" date="2018-09" db="EMBL/GenBank/DDBJ databases">
        <title>Altererythrobacter sp.Ery1 and Ery12, the genome sequencing of novel strains in genus Alterythrobacter.</title>
        <authorList>
            <person name="Cheng H."/>
            <person name="Wu Y.-H."/>
            <person name="Fang C."/>
            <person name="Xu X.-W."/>
        </authorList>
    </citation>
    <scope>NUCLEOTIDE SEQUENCE [LARGE SCALE GENOMIC DNA]</scope>
    <source>
        <strain evidence="8 9">Ery12</strain>
    </source>
</reference>
<keyword evidence="3" id="KW-0560">Oxidoreductase</keyword>
<evidence type="ECO:0000256" key="6">
    <source>
        <dbReference type="SAM" id="SignalP"/>
    </source>
</evidence>
<dbReference type="Proteomes" id="UP000284322">
    <property type="component" value="Unassembled WGS sequence"/>
</dbReference>
<evidence type="ECO:0000256" key="4">
    <source>
        <dbReference type="ARBA" id="ARBA00023157"/>
    </source>
</evidence>
<keyword evidence="5" id="KW-0676">Redox-active center</keyword>
<evidence type="ECO:0000313" key="9">
    <source>
        <dbReference type="Proteomes" id="UP000284322"/>
    </source>
</evidence>
<feature type="signal peptide" evidence="6">
    <location>
        <begin position="1"/>
        <end position="19"/>
    </location>
</feature>
<dbReference type="SUPFAM" id="SSF52833">
    <property type="entry name" value="Thioredoxin-like"/>
    <property type="match status" value="1"/>
</dbReference>
<dbReference type="PANTHER" id="PTHR13887">
    <property type="entry name" value="GLUTATHIONE S-TRANSFERASE KAPPA"/>
    <property type="match status" value="1"/>
</dbReference>
<comment type="caution">
    <text evidence="8">The sequence shown here is derived from an EMBL/GenBank/DDBJ whole genome shotgun (WGS) entry which is preliminary data.</text>
</comment>
<keyword evidence="2 6" id="KW-0732">Signal</keyword>
<dbReference type="PANTHER" id="PTHR13887:SF14">
    <property type="entry name" value="DISULFIDE BOND FORMATION PROTEIN D"/>
    <property type="match status" value="1"/>
</dbReference>
<dbReference type="AlphaFoldDB" id="A0A419R620"/>
<feature type="domain" description="Thioredoxin-like fold" evidence="7">
    <location>
        <begin position="62"/>
        <end position="237"/>
    </location>
</feature>
<keyword evidence="4" id="KW-1015">Disulfide bond</keyword>
<dbReference type="CDD" id="cd02972">
    <property type="entry name" value="DsbA_family"/>
    <property type="match status" value="1"/>
</dbReference>
<protein>
    <submittedName>
        <fullName evidence="8">Protein-disulfide isomerase</fullName>
    </submittedName>
</protein>
<proteinExistence type="inferred from homology"/>
<dbReference type="OrthoDB" id="8478320at2"/>
<evidence type="ECO:0000259" key="7">
    <source>
        <dbReference type="Pfam" id="PF13462"/>
    </source>
</evidence>
<dbReference type="GO" id="GO:0016491">
    <property type="term" value="F:oxidoreductase activity"/>
    <property type="evidence" value="ECO:0007669"/>
    <property type="project" value="UniProtKB-KW"/>
</dbReference>
<keyword evidence="9" id="KW-1185">Reference proteome</keyword>
<feature type="chain" id="PRO_5019427573" evidence="6">
    <location>
        <begin position="20"/>
        <end position="257"/>
    </location>
</feature>
<sequence length="257" mass="27087">MTPNSLTRSTLMIATAALALGLAACGKKDDATASPSSDQAIAKIAPPAGKSWSETVVQTADGGYLAGNPNAPIKLLEYGSLSCPHCALLGAEADEPLMNDYIASGRVSWEFRSFAIHPQDVPLTVLAECGGKETFFPLVAQVYKNFDSMNEVLNDKAALERAQASGNLPPNKRFVALANALGYVDFFAKRGLPVDQANACLADANKAQKVADLATKYSNEGINSTPTLFINGSKVELSGGEEPWPQLEAALQRAGAR</sequence>
<evidence type="ECO:0000256" key="1">
    <source>
        <dbReference type="ARBA" id="ARBA00005791"/>
    </source>
</evidence>
<dbReference type="Pfam" id="PF13462">
    <property type="entry name" value="Thioredoxin_4"/>
    <property type="match status" value="1"/>
</dbReference>
<dbReference type="Gene3D" id="1.10.40.110">
    <property type="match status" value="1"/>
</dbReference>
<accession>A0A419R620</accession>
<name>A0A419R620_9SPHN</name>
<dbReference type="RefSeq" id="WP_120106200.1">
    <property type="nucleotide sequence ID" value="NZ_RAHJ01000003.1"/>
</dbReference>
<evidence type="ECO:0000256" key="2">
    <source>
        <dbReference type="ARBA" id="ARBA00022729"/>
    </source>
</evidence>
<evidence type="ECO:0000256" key="3">
    <source>
        <dbReference type="ARBA" id="ARBA00023002"/>
    </source>
</evidence>
<evidence type="ECO:0000256" key="5">
    <source>
        <dbReference type="ARBA" id="ARBA00023284"/>
    </source>
</evidence>
<keyword evidence="8" id="KW-0413">Isomerase</keyword>
<organism evidence="8 9">
    <name type="scientific">Tsuneonella suprasediminis</name>
    <dbReference type="NCBI Taxonomy" id="2306996"/>
    <lineage>
        <taxon>Bacteria</taxon>
        <taxon>Pseudomonadati</taxon>
        <taxon>Pseudomonadota</taxon>
        <taxon>Alphaproteobacteria</taxon>
        <taxon>Sphingomonadales</taxon>
        <taxon>Erythrobacteraceae</taxon>
        <taxon>Tsuneonella</taxon>
    </lineage>
</organism>
<gene>
    <name evidence="8" type="ORF">D6858_00870</name>
</gene>
<dbReference type="EMBL" id="RAHJ01000003">
    <property type="protein sequence ID" value="RJX71336.1"/>
    <property type="molecule type" value="Genomic_DNA"/>
</dbReference>
<dbReference type="InterPro" id="IPR036249">
    <property type="entry name" value="Thioredoxin-like_sf"/>
</dbReference>